<dbReference type="Gene3D" id="3.90.180.10">
    <property type="entry name" value="Medium-chain alcohol dehydrogenases, catalytic domain"/>
    <property type="match status" value="1"/>
</dbReference>
<dbReference type="InterPro" id="IPR013154">
    <property type="entry name" value="ADH-like_N"/>
</dbReference>
<dbReference type="eggNOG" id="COG0604">
    <property type="taxonomic scope" value="Bacteria"/>
</dbReference>
<evidence type="ECO:0000256" key="2">
    <source>
        <dbReference type="ARBA" id="ARBA00023002"/>
    </source>
</evidence>
<dbReference type="InterPro" id="IPR016040">
    <property type="entry name" value="NAD(P)-bd_dom"/>
</dbReference>
<dbReference type="Proteomes" id="UP000000657">
    <property type="component" value="Chromosome"/>
</dbReference>
<dbReference type="SMART" id="SM00829">
    <property type="entry name" value="PKS_ER"/>
    <property type="match status" value="1"/>
</dbReference>
<dbReference type="SUPFAM" id="SSF51735">
    <property type="entry name" value="NAD(P)-binding Rossmann-fold domains"/>
    <property type="match status" value="1"/>
</dbReference>
<accession>Q0RU84</accession>
<keyword evidence="1" id="KW-0521">NADP</keyword>
<feature type="domain" description="Enoyl reductase (ER)" evidence="3">
    <location>
        <begin position="13"/>
        <end position="302"/>
    </location>
</feature>
<dbReference type="CDD" id="cd05289">
    <property type="entry name" value="MDR_like_2"/>
    <property type="match status" value="1"/>
</dbReference>
<evidence type="ECO:0000256" key="1">
    <source>
        <dbReference type="ARBA" id="ARBA00022857"/>
    </source>
</evidence>
<dbReference type="InterPro" id="IPR011032">
    <property type="entry name" value="GroES-like_sf"/>
</dbReference>
<evidence type="ECO:0000313" key="5">
    <source>
        <dbReference type="Proteomes" id="UP000000657"/>
    </source>
</evidence>
<dbReference type="GO" id="GO:0003960">
    <property type="term" value="F:quinone reductase (NADPH) activity"/>
    <property type="evidence" value="ECO:0007669"/>
    <property type="project" value="UniProtKB-EC"/>
</dbReference>
<gene>
    <name evidence="4" type="ordered locus">FRAAL0182</name>
</gene>
<dbReference type="HOGENOM" id="CLU_026673_3_1_11"/>
<dbReference type="STRING" id="326424.FRAAL0182"/>
<dbReference type="SUPFAM" id="SSF50129">
    <property type="entry name" value="GroES-like"/>
    <property type="match status" value="1"/>
</dbReference>
<reference evidence="4 5" key="1">
    <citation type="journal article" date="2007" name="Genome Res.">
        <title>Genome characteristics of facultatively symbiotic Frankia sp. strains reflect host range and host plant biogeography.</title>
        <authorList>
            <person name="Normand P."/>
            <person name="Lapierre P."/>
            <person name="Tisa L.S."/>
            <person name="Gogarten J.P."/>
            <person name="Alloisio N."/>
            <person name="Bagnarol E."/>
            <person name="Bassi C.A."/>
            <person name="Berry A.M."/>
            <person name="Bickhart D.M."/>
            <person name="Choisne N."/>
            <person name="Couloux A."/>
            <person name="Cournoyer B."/>
            <person name="Cruveiller S."/>
            <person name="Daubin V."/>
            <person name="Demange N."/>
            <person name="Francino M.P."/>
            <person name="Goltsman E."/>
            <person name="Huang Y."/>
            <person name="Kopp O.R."/>
            <person name="Labarre L."/>
            <person name="Lapidus A."/>
            <person name="Lavire C."/>
            <person name="Marechal J."/>
            <person name="Martinez M."/>
            <person name="Mastronunzio J.E."/>
            <person name="Mullin B.C."/>
            <person name="Niemann J."/>
            <person name="Pujic P."/>
            <person name="Rawnsley T."/>
            <person name="Rouy Z."/>
            <person name="Schenowitz C."/>
            <person name="Sellstedt A."/>
            <person name="Tavares F."/>
            <person name="Tomkins J.P."/>
            <person name="Vallenet D."/>
            <person name="Valverde C."/>
            <person name="Wall L.G."/>
            <person name="Wang Y."/>
            <person name="Medigue C."/>
            <person name="Benson D.R."/>
        </authorList>
    </citation>
    <scope>NUCLEOTIDE SEQUENCE [LARGE SCALE GENOMIC DNA]</scope>
    <source>
        <strain evidence="5">DSM 45986 / CECT 9034 / ACN14a</strain>
    </source>
</reference>
<name>Q0RU84_FRAAA</name>
<evidence type="ECO:0000313" key="4">
    <source>
        <dbReference type="EMBL" id="CAJ58860.1"/>
    </source>
</evidence>
<dbReference type="PANTHER" id="PTHR48106">
    <property type="entry name" value="QUINONE OXIDOREDUCTASE PIG3-RELATED"/>
    <property type="match status" value="1"/>
</dbReference>
<dbReference type="Gene3D" id="3.40.50.720">
    <property type="entry name" value="NAD(P)-binding Rossmann-like Domain"/>
    <property type="match status" value="1"/>
</dbReference>
<dbReference type="Pfam" id="PF08240">
    <property type="entry name" value="ADH_N"/>
    <property type="match status" value="1"/>
</dbReference>
<keyword evidence="2 4" id="KW-0560">Oxidoreductase</keyword>
<dbReference type="Pfam" id="PF13602">
    <property type="entry name" value="ADH_zinc_N_2"/>
    <property type="match status" value="1"/>
</dbReference>
<dbReference type="EC" id="1.6.5.5" evidence="4"/>
<sequence length="307" mass="32627">MMEMLAVQVEAPGGITSLVVRSVEDLTPRPDEVKIELIASSINPADVKIRTGAVVPLRGAYPFTLGYDLAGTVVETGAEVTDLAPGTQVLAMSAVALTGVGTWSERVCLPRTSVARLPANVDPLPLARLPLAGLTAYQAVQRAKPGPGTAVLVCGAAGSVGRLAVELLLDRGARVHGLVRRPEQVDQLPTHELFTPHVGQPPTRSVDVVIDAAGADFSPALVDGGLYICLVPDRAPARDVLARRSQRRTVLVTEESGADLEELVELLGAAVLTLETTSIFPMKNIHAAHREFEQDGQRNVVLIREDW</sequence>
<dbReference type="AlphaFoldDB" id="Q0RU84"/>
<dbReference type="InterPro" id="IPR020843">
    <property type="entry name" value="ER"/>
</dbReference>
<organism evidence="4 5">
    <name type="scientific">Frankia alni (strain DSM 45986 / CECT 9034 / ACN14a)</name>
    <dbReference type="NCBI Taxonomy" id="326424"/>
    <lineage>
        <taxon>Bacteria</taxon>
        <taxon>Bacillati</taxon>
        <taxon>Actinomycetota</taxon>
        <taxon>Actinomycetes</taxon>
        <taxon>Frankiales</taxon>
        <taxon>Frankiaceae</taxon>
        <taxon>Frankia</taxon>
    </lineage>
</organism>
<protein>
    <submittedName>
        <fullName evidence="4">Oxidoreductase</fullName>
        <ecNumber evidence="4">1.6.5.5</ecNumber>
    </submittedName>
</protein>
<dbReference type="GO" id="GO:0070402">
    <property type="term" value="F:NADPH binding"/>
    <property type="evidence" value="ECO:0007669"/>
    <property type="project" value="TreeGrafter"/>
</dbReference>
<dbReference type="EMBL" id="CT573213">
    <property type="protein sequence ID" value="CAJ58860.1"/>
    <property type="molecule type" value="Genomic_DNA"/>
</dbReference>
<evidence type="ECO:0000259" key="3">
    <source>
        <dbReference type="SMART" id="SM00829"/>
    </source>
</evidence>
<keyword evidence="5" id="KW-1185">Reference proteome</keyword>
<proteinExistence type="predicted"/>
<dbReference type="KEGG" id="fal:FRAAL0182"/>
<dbReference type="Pfam" id="PF13460">
    <property type="entry name" value="NAD_binding_10"/>
    <property type="match status" value="1"/>
</dbReference>
<dbReference type="PANTHER" id="PTHR48106:SF18">
    <property type="entry name" value="QUINONE OXIDOREDUCTASE PIG3"/>
    <property type="match status" value="1"/>
</dbReference>
<dbReference type="InterPro" id="IPR036291">
    <property type="entry name" value="NAD(P)-bd_dom_sf"/>
</dbReference>